<dbReference type="Pfam" id="PF19939">
    <property type="entry name" value="DUF6401"/>
    <property type="match status" value="1"/>
</dbReference>
<name>A0A848DMN1_9PSEU</name>
<sequence length="115" mass="11805">MIDQFGQDGLSAAERLPGLSAAIDQHAAAVRDILQERGGGRGGTTTLTGSASATVRLAAYARALVEQQRRGGGAVPTPRADQWPHADWATLRLLAVCHLGRGVGRGAGGRRPAGA</sequence>
<evidence type="ECO:0000313" key="1">
    <source>
        <dbReference type="EMBL" id="NMH94050.1"/>
    </source>
</evidence>
<evidence type="ECO:0000313" key="2">
    <source>
        <dbReference type="Proteomes" id="UP000586918"/>
    </source>
</evidence>
<dbReference type="AlphaFoldDB" id="A0A848DMN1"/>
<dbReference type="EMBL" id="JAAXKZ010000092">
    <property type="protein sequence ID" value="NMH94050.1"/>
    <property type="molecule type" value="Genomic_DNA"/>
</dbReference>
<organism evidence="1 2">
    <name type="scientific">Pseudonocardia bannensis</name>
    <dbReference type="NCBI Taxonomy" id="630973"/>
    <lineage>
        <taxon>Bacteria</taxon>
        <taxon>Bacillati</taxon>
        <taxon>Actinomycetota</taxon>
        <taxon>Actinomycetes</taxon>
        <taxon>Pseudonocardiales</taxon>
        <taxon>Pseudonocardiaceae</taxon>
        <taxon>Pseudonocardia</taxon>
    </lineage>
</organism>
<keyword evidence="2" id="KW-1185">Reference proteome</keyword>
<proteinExistence type="predicted"/>
<accession>A0A848DMN1</accession>
<reference evidence="1 2" key="1">
    <citation type="submission" date="2020-04" db="EMBL/GenBank/DDBJ databases">
        <authorList>
            <person name="Klaysubun C."/>
            <person name="Duangmal K."/>
            <person name="Lipun K."/>
        </authorList>
    </citation>
    <scope>NUCLEOTIDE SEQUENCE [LARGE SCALE GENOMIC DNA]</scope>
    <source>
        <strain evidence="1 2">DSM 45300</strain>
    </source>
</reference>
<protein>
    <submittedName>
        <fullName evidence="1">Uncharacterized protein</fullName>
    </submittedName>
</protein>
<comment type="caution">
    <text evidence="1">The sequence shown here is derived from an EMBL/GenBank/DDBJ whole genome shotgun (WGS) entry which is preliminary data.</text>
</comment>
<gene>
    <name evidence="1" type="ORF">HF519_21220</name>
</gene>
<dbReference type="InterPro" id="IPR045647">
    <property type="entry name" value="DUF6401"/>
</dbReference>
<dbReference type="Proteomes" id="UP000586918">
    <property type="component" value="Unassembled WGS sequence"/>
</dbReference>